<keyword evidence="1" id="KW-1133">Transmembrane helix</keyword>
<sequence length="67" mass="7796">MLIKKFWNRRGRPISGRQQACNVIIRLLKQNAAWVVSLFTTFIYAESTAPNYSYFVVLLLLSYVNVL</sequence>
<organism evidence="2 3">
    <name type="scientific">Frieseomelitta varia</name>
    <dbReference type="NCBI Taxonomy" id="561572"/>
    <lineage>
        <taxon>Eukaryota</taxon>
        <taxon>Metazoa</taxon>
        <taxon>Ecdysozoa</taxon>
        <taxon>Arthropoda</taxon>
        <taxon>Hexapoda</taxon>
        <taxon>Insecta</taxon>
        <taxon>Pterygota</taxon>
        <taxon>Neoptera</taxon>
        <taxon>Endopterygota</taxon>
        <taxon>Hymenoptera</taxon>
        <taxon>Apocrita</taxon>
        <taxon>Aculeata</taxon>
        <taxon>Apoidea</taxon>
        <taxon>Anthophila</taxon>
        <taxon>Apidae</taxon>
        <taxon>Frieseomelitta</taxon>
    </lineage>
</organism>
<dbReference type="EMBL" id="WNWW01000291">
    <property type="protein sequence ID" value="KAF3426734.1"/>
    <property type="molecule type" value="Genomic_DNA"/>
</dbReference>
<evidence type="ECO:0000256" key="1">
    <source>
        <dbReference type="SAM" id="Phobius"/>
    </source>
</evidence>
<comment type="caution">
    <text evidence="2">The sequence shown here is derived from an EMBL/GenBank/DDBJ whole genome shotgun (WGS) entry which is preliminary data.</text>
</comment>
<dbReference type="Proteomes" id="UP000655588">
    <property type="component" value="Unassembled WGS sequence"/>
</dbReference>
<name>A0A833VZU0_9HYME</name>
<evidence type="ECO:0000313" key="2">
    <source>
        <dbReference type="EMBL" id="KAF3426734.1"/>
    </source>
</evidence>
<proteinExistence type="predicted"/>
<protein>
    <submittedName>
        <fullName evidence="2">Uncharacterized protein</fullName>
    </submittedName>
</protein>
<reference evidence="2" key="1">
    <citation type="submission" date="2019-11" db="EMBL/GenBank/DDBJ databases">
        <title>The nuclear and mitochondrial genomes of Frieseomelitta varia - a highly eusocial stingless bee (Meliponini) with a permanently sterile worker caste.</title>
        <authorList>
            <person name="Freitas F.C.P."/>
            <person name="Lourenco A.P."/>
            <person name="Nunes F.M.F."/>
            <person name="Paschoal A.R."/>
            <person name="Abreu F.C.P."/>
            <person name="Barbin F.O."/>
            <person name="Bataglia L."/>
            <person name="Cardoso-Junior C.A.M."/>
            <person name="Cervoni M.S."/>
            <person name="Silva S.R."/>
            <person name="Dalarmi F."/>
            <person name="Del Lama M.A."/>
            <person name="Depintor T.S."/>
            <person name="Ferreira K.M."/>
            <person name="Goria P.S."/>
            <person name="Jaskot M.C."/>
            <person name="Lago D.C."/>
            <person name="Luna-Lucena D."/>
            <person name="Moda L.M."/>
            <person name="Nascimento L."/>
            <person name="Pedrino M."/>
            <person name="Rabico F.O."/>
            <person name="Sanches F.C."/>
            <person name="Santos D.E."/>
            <person name="Santos C.G."/>
            <person name="Vieira J."/>
            <person name="Lopes T.F."/>
            <person name="Barchuk A.R."/>
            <person name="Hartfelder K."/>
            <person name="Simoes Z.L.P."/>
            <person name="Bitondi M.M.G."/>
            <person name="Pinheiro D.G."/>
        </authorList>
    </citation>
    <scope>NUCLEOTIDE SEQUENCE</scope>
    <source>
        <strain evidence="2">USP_RPSP 00005682</strain>
        <tissue evidence="2">Whole individual</tissue>
    </source>
</reference>
<gene>
    <name evidence="2" type="ORF">E2986_10927</name>
</gene>
<accession>A0A833VZU0</accession>
<dbReference type="AlphaFoldDB" id="A0A833VZU0"/>
<evidence type="ECO:0000313" key="3">
    <source>
        <dbReference type="Proteomes" id="UP000655588"/>
    </source>
</evidence>
<keyword evidence="1" id="KW-0812">Transmembrane</keyword>
<keyword evidence="1" id="KW-0472">Membrane</keyword>
<feature type="transmembrane region" description="Helical" evidence="1">
    <location>
        <begin position="21"/>
        <end position="45"/>
    </location>
</feature>
<keyword evidence="3" id="KW-1185">Reference proteome</keyword>